<dbReference type="EMBL" id="JANPWB010000010">
    <property type="protein sequence ID" value="KAJ1144267.1"/>
    <property type="molecule type" value="Genomic_DNA"/>
</dbReference>
<name>A0AAV7QUS9_PLEWA</name>
<keyword evidence="3" id="KW-1185">Reference proteome</keyword>
<comment type="caution">
    <text evidence="2">The sequence shown here is derived from an EMBL/GenBank/DDBJ whole genome shotgun (WGS) entry which is preliminary data.</text>
</comment>
<evidence type="ECO:0000256" key="1">
    <source>
        <dbReference type="SAM" id="MobiDB-lite"/>
    </source>
</evidence>
<evidence type="ECO:0000313" key="2">
    <source>
        <dbReference type="EMBL" id="KAJ1144267.1"/>
    </source>
</evidence>
<proteinExistence type="predicted"/>
<feature type="non-terminal residue" evidence="2">
    <location>
        <position position="56"/>
    </location>
</feature>
<reference evidence="2" key="1">
    <citation type="journal article" date="2022" name="bioRxiv">
        <title>Sequencing and chromosome-scale assembly of the giantPleurodeles waltlgenome.</title>
        <authorList>
            <person name="Brown T."/>
            <person name="Elewa A."/>
            <person name="Iarovenko S."/>
            <person name="Subramanian E."/>
            <person name="Araus A.J."/>
            <person name="Petzold A."/>
            <person name="Susuki M."/>
            <person name="Suzuki K.-i.T."/>
            <person name="Hayashi T."/>
            <person name="Toyoda A."/>
            <person name="Oliveira C."/>
            <person name="Osipova E."/>
            <person name="Leigh N.D."/>
            <person name="Simon A."/>
            <person name="Yun M.H."/>
        </authorList>
    </citation>
    <scope>NUCLEOTIDE SEQUENCE</scope>
    <source>
        <strain evidence="2">20211129_DDA</strain>
        <tissue evidence="2">Liver</tissue>
    </source>
</reference>
<gene>
    <name evidence="2" type="ORF">NDU88_010568</name>
</gene>
<sequence>ARQKWRKLTSAHRRGPLIAPMTSGGATWSRAIVTSSPRCRAGEKFPSNAMHGENSL</sequence>
<evidence type="ECO:0000313" key="3">
    <source>
        <dbReference type="Proteomes" id="UP001066276"/>
    </source>
</evidence>
<protein>
    <submittedName>
        <fullName evidence="2">Uncharacterized protein</fullName>
    </submittedName>
</protein>
<feature type="non-terminal residue" evidence="2">
    <location>
        <position position="1"/>
    </location>
</feature>
<dbReference type="AlphaFoldDB" id="A0AAV7QUS9"/>
<organism evidence="2 3">
    <name type="scientific">Pleurodeles waltl</name>
    <name type="common">Iberian ribbed newt</name>
    <dbReference type="NCBI Taxonomy" id="8319"/>
    <lineage>
        <taxon>Eukaryota</taxon>
        <taxon>Metazoa</taxon>
        <taxon>Chordata</taxon>
        <taxon>Craniata</taxon>
        <taxon>Vertebrata</taxon>
        <taxon>Euteleostomi</taxon>
        <taxon>Amphibia</taxon>
        <taxon>Batrachia</taxon>
        <taxon>Caudata</taxon>
        <taxon>Salamandroidea</taxon>
        <taxon>Salamandridae</taxon>
        <taxon>Pleurodelinae</taxon>
        <taxon>Pleurodeles</taxon>
    </lineage>
</organism>
<feature type="compositionally biased region" description="Basic residues" evidence="1">
    <location>
        <begin position="1"/>
        <end position="15"/>
    </location>
</feature>
<dbReference type="Proteomes" id="UP001066276">
    <property type="component" value="Chromosome 6"/>
</dbReference>
<accession>A0AAV7QUS9</accession>
<feature type="region of interest" description="Disordered" evidence="1">
    <location>
        <begin position="1"/>
        <end position="22"/>
    </location>
</feature>